<sequence length="651" mass="69794">MAGSSVILLTTCWGAAVLAGRTELSLDGMMIPKLLREPFDLMQTGVSTDATAPRAASIMLASAALHLIIEIPSMINIHHLRWLLGLTSLLCTAAFVAYCSHQALAPIAARKADVECRLRHLRYNVVRSISYYANRYGGILLPGSLELNVPAMERIFQAEQQRNQFHARYGHVEHVAEHLLRQWEGARTGGVTMLGFITHLKEWFAEKERRFVVDFPTAKPSKAIRRAGATKFWLLTYKAPDDYQELLMQHKAKRDAAAAAAASKGAKRKQSPALLVPSGVGGLVQKQKGHEGRDRAGGREHQGLAEPLLGSAQGNEEPGFSFDGERHLDRSLSGPTPIPAAPSARAASHQSLTIAPDHPPNDVPSPSDQASQLSAAGAGITAVPAPESPLQHVTSQDLDRRSTSSLPVLADGSVSPTQLPQGSLAATLQHPSLHQPHAPAHSTRLDPITTQQHNPDVEAGSTSPTSSMEEAENLLAQLEDQLTVGQSVGGVAATWEAIRCWGCGLLGFLLCVAFAGPFIRSTGYASSALGVHPFLVAFLVGPLASHVPNIISSVRHASSKQPRNMSVALGQVYGSVTMINTLVFGVLLGVMACQHIRWKYTGELIIALLPTLLVGSVGASSRTISTLWGLALLSLYPVVIFLCWLVRSKLK</sequence>
<evidence type="ECO:0000256" key="1">
    <source>
        <dbReference type="ARBA" id="ARBA00004127"/>
    </source>
</evidence>
<evidence type="ECO:0000256" key="4">
    <source>
        <dbReference type="ARBA" id="ARBA00022692"/>
    </source>
</evidence>
<evidence type="ECO:0000259" key="11">
    <source>
        <dbReference type="Pfam" id="PF01699"/>
    </source>
</evidence>
<feature type="transmembrane region" description="Helical" evidence="9">
    <location>
        <begin position="604"/>
        <end position="621"/>
    </location>
</feature>
<feature type="signal peptide" evidence="10">
    <location>
        <begin position="1"/>
        <end position="19"/>
    </location>
</feature>
<evidence type="ECO:0000256" key="5">
    <source>
        <dbReference type="ARBA" id="ARBA00022989"/>
    </source>
</evidence>
<feature type="compositionally biased region" description="Polar residues" evidence="8">
    <location>
        <begin position="364"/>
        <end position="374"/>
    </location>
</feature>
<dbReference type="PANTHER" id="PTHR31503">
    <property type="entry name" value="VACUOLAR CALCIUM ION TRANSPORTER"/>
    <property type="match status" value="1"/>
</dbReference>
<dbReference type="InterPro" id="IPR004837">
    <property type="entry name" value="NaCa_Exmemb"/>
</dbReference>
<evidence type="ECO:0000313" key="12">
    <source>
        <dbReference type="EMBL" id="KAF5843118.1"/>
    </source>
</evidence>
<keyword evidence="3" id="KW-0050">Antiport</keyword>
<feature type="transmembrane region" description="Helical" evidence="9">
    <location>
        <begin position="501"/>
        <end position="519"/>
    </location>
</feature>
<keyword evidence="2" id="KW-0813">Transport</keyword>
<dbReference type="Pfam" id="PF01699">
    <property type="entry name" value="Na_Ca_ex"/>
    <property type="match status" value="1"/>
</dbReference>
<keyword evidence="10" id="KW-0732">Signal</keyword>
<keyword evidence="13" id="KW-1185">Reference proteome</keyword>
<evidence type="ECO:0000256" key="10">
    <source>
        <dbReference type="SAM" id="SignalP"/>
    </source>
</evidence>
<organism evidence="12 13">
    <name type="scientific">Dunaliella salina</name>
    <name type="common">Green alga</name>
    <name type="synonym">Protococcus salinus</name>
    <dbReference type="NCBI Taxonomy" id="3046"/>
    <lineage>
        <taxon>Eukaryota</taxon>
        <taxon>Viridiplantae</taxon>
        <taxon>Chlorophyta</taxon>
        <taxon>core chlorophytes</taxon>
        <taxon>Chlorophyceae</taxon>
        <taxon>CS clade</taxon>
        <taxon>Chlamydomonadales</taxon>
        <taxon>Dunaliellaceae</taxon>
        <taxon>Dunaliella</taxon>
    </lineage>
</organism>
<evidence type="ECO:0000256" key="3">
    <source>
        <dbReference type="ARBA" id="ARBA00022449"/>
    </source>
</evidence>
<name>A0ABQ7H8F2_DUNSA</name>
<feature type="domain" description="Sodium/calcium exchanger membrane region" evidence="11">
    <location>
        <begin position="502"/>
        <end position="644"/>
    </location>
</feature>
<accession>A0ABQ7H8F2</accession>
<dbReference type="InterPro" id="IPR004713">
    <property type="entry name" value="CaH_exchang"/>
</dbReference>
<evidence type="ECO:0000256" key="9">
    <source>
        <dbReference type="SAM" id="Phobius"/>
    </source>
</evidence>
<gene>
    <name evidence="12" type="ORF">DUNSADRAFT_2155</name>
</gene>
<keyword evidence="4 9" id="KW-0812">Transmembrane</keyword>
<protein>
    <recommendedName>
        <fullName evidence="11">Sodium/calcium exchanger membrane region domain-containing protein</fullName>
    </recommendedName>
</protein>
<feature type="chain" id="PRO_5045277848" description="Sodium/calcium exchanger membrane region domain-containing protein" evidence="10">
    <location>
        <begin position="20"/>
        <end position="651"/>
    </location>
</feature>
<feature type="transmembrane region" description="Helical" evidence="9">
    <location>
        <begin position="531"/>
        <end position="551"/>
    </location>
</feature>
<proteinExistence type="predicted"/>
<feature type="transmembrane region" description="Helical" evidence="9">
    <location>
        <begin position="627"/>
        <end position="646"/>
    </location>
</feature>
<dbReference type="PANTHER" id="PTHR31503:SF36">
    <property type="entry name" value="SODIUM_CALCIUM EXCHANGER MEMBRANE REGION DOMAIN-CONTAINING PROTEIN"/>
    <property type="match status" value="1"/>
</dbReference>
<keyword evidence="7 9" id="KW-0472">Membrane</keyword>
<keyword evidence="6" id="KW-0406">Ion transport</keyword>
<feature type="compositionally biased region" description="Polar residues" evidence="8">
    <location>
        <begin position="448"/>
        <end position="468"/>
    </location>
</feature>
<feature type="region of interest" description="Disordered" evidence="8">
    <location>
        <begin position="433"/>
        <end position="469"/>
    </location>
</feature>
<dbReference type="Proteomes" id="UP000815325">
    <property type="component" value="Unassembled WGS sequence"/>
</dbReference>
<evidence type="ECO:0000256" key="7">
    <source>
        <dbReference type="ARBA" id="ARBA00023136"/>
    </source>
</evidence>
<feature type="compositionally biased region" description="Basic and acidic residues" evidence="8">
    <location>
        <begin position="288"/>
        <end position="303"/>
    </location>
</feature>
<dbReference type="EMBL" id="MU069448">
    <property type="protein sequence ID" value="KAF5843118.1"/>
    <property type="molecule type" value="Genomic_DNA"/>
</dbReference>
<feature type="transmembrane region" description="Helical" evidence="9">
    <location>
        <begin position="571"/>
        <end position="592"/>
    </location>
</feature>
<feature type="region of interest" description="Disordered" evidence="8">
    <location>
        <begin position="259"/>
        <end position="420"/>
    </location>
</feature>
<evidence type="ECO:0000313" key="13">
    <source>
        <dbReference type="Proteomes" id="UP000815325"/>
    </source>
</evidence>
<comment type="subcellular location">
    <subcellularLocation>
        <location evidence="1">Endomembrane system</location>
        <topology evidence="1">Multi-pass membrane protein</topology>
    </subcellularLocation>
</comment>
<keyword evidence="5 9" id="KW-1133">Transmembrane helix</keyword>
<reference evidence="12" key="1">
    <citation type="submission" date="2017-08" db="EMBL/GenBank/DDBJ databases">
        <authorList>
            <person name="Polle J.E."/>
            <person name="Barry K."/>
            <person name="Cushman J."/>
            <person name="Schmutz J."/>
            <person name="Tran D."/>
            <person name="Hathwaick L.T."/>
            <person name="Yim W.C."/>
            <person name="Jenkins J."/>
            <person name="Mckie-Krisberg Z.M."/>
            <person name="Prochnik S."/>
            <person name="Lindquist E."/>
            <person name="Dockter R.B."/>
            <person name="Adam C."/>
            <person name="Molina H."/>
            <person name="Bunkerborg J."/>
            <person name="Jin E."/>
            <person name="Buchheim M."/>
            <person name="Magnuson J."/>
        </authorList>
    </citation>
    <scope>NUCLEOTIDE SEQUENCE</scope>
    <source>
        <strain evidence="12">CCAP 19/18</strain>
    </source>
</reference>
<evidence type="ECO:0000256" key="6">
    <source>
        <dbReference type="ARBA" id="ARBA00023065"/>
    </source>
</evidence>
<evidence type="ECO:0000256" key="8">
    <source>
        <dbReference type="SAM" id="MobiDB-lite"/>
    </source>
</evidence>
<evidence type="ECO:0000256" key="2">
    <source>
        <dbReference type="ARBA" id="ARBA00022448"/>
    </source>
</evidence>
<comment type="caution">
    <text evidence="12">The sequence shown here is derived from an EMBL/GenBank/DDBJ whole genome shotgun (WGS) entry which is preliminary data.</text>
</comment>